<feature type="region of interest" description="Disordered" evidence="1">
    <location>
        <begin position="125"/>
        <end position="149"/>
    </location>
</feature>
<keyword evidence="3" id="KW-1185">Reference proteome</keyword>
<protein>
    <submittedName>
        <fullName evidence="2">Uncharacterized protein</fullName>
    </submittedName>
</protein>
<name>A0AAN7D8R3_9FUNG</name>
<evidence type="ECO:0000313" key="2">
    <source>
        <dbReference type="EMBL" id="KAK4512293.1"/>
    </source>
</evidence>
<accession>A0AAN7D8R3</accession>
<sequence>MPLHYFETTSPGDWRIKDIFEAIQKKYPDKEQSYHGLATKKELENLKTHPKQSFRERAQSLLEDFKIPPSDQESITSSIQLANTILNKAQIINQATHQTIQQNVSENSVHPRKCLRSELQNVPISSNDCEDDDLDDLFPSATDQDNKDDDSIAEANVDFDSLPTMVNPKLNQAVRSKLQTNAKYAVGDTEYQSLFAQYKKKCLNDLSQLDAIYLEPNFHKLM</sequence>
<evidence type="ECO:0000256" key="1">
    <source>
        <dbReference type="SAM" id="MobiDB-lite"/>
    </source>
</evidence>
<dbReference type="RefSeq" id="XP_064678959.1">
    <property type="nucleotide sequence ID" value="XM_064822359.1"/>
</dbReference>
<organism evidence="2 3">
    <name type="scientific">Mucor velutinosus</name>
    <dbReference type="NCBI Taxonomy" id="708070"/>
    <lineage>
        <taxon>Eukaryota</taxon>
        <taxon>Fungi</taxon>
        <taxon>Fungi incertae sedis</taxon>
        <taxon>Mucoromycota</taxon>
        <taxon>Mucoromycotina</taxon>
        <taxon>Mucoromycetes</taxon>
        <taxon>Mucorales</taxon>
        <taxon>Mucorineae</taxon>
        <taxon>Mucoraceae</taxon>
        <taxon>Mucor</taxon>
    </lineage>
</organism>
<evidence type="ECO:0000313" key="3">
    <source>
        <dbReference type="Proteomes" id="UP001304243"/>
    </source>
</evidence>
<dbReference type="EMBL" id="JASEJX010000021">
    <property type="protein sequence ID" value="KAK4512293.1"/>
    <property type="molecule type" value="Genomic_DNA"/>
</dbReference>
<proteinExistence type="predicted"/>
<dbReference type="Proteomes" id="UP001304243">
    <property type="component" value="Unassembled WGS sequence"/>
</dbReference>
<dbReference type="AlphaFoldDB" id="A0AAN7D8R3"/>
<reference evidence="2 3" key="1">
    <citation type="submission" date="2022-11" db="EMBL/GenBank/DDBJ databases">
        <title>Mucor velutinosus strain NIH1002 WGS.</title>
        <authorList>
            <person name="Subramanian P."/>
            <person name="Mullikin J.C."/>
            <person name="Segre J.A."/>
            <person name="Zelazny A.M."/>
        </authorList>
    </citation>
    <scope>NUCLEOTIDE SEQUENCE [LARGE SCALE GENOMIC DNA]</scope>
    <source>
        <strain evidence="2 3">NIH1002</strain>
    </source>
</reference>
<comment type="caution">
    <text evidence="2">The sequence shown here is derived from an EMBL/GenBank/DDBJ whole genome shotgun (WGS) entry which is preliminary data.</text>
</comment>
<dbReference type="GeneID" id="89946692"/>
<gene>
    <name evidence="2" type="ORF">ATC70_002990</name>
</gene>